<feature type="compositionally biased region" description="Acidic residues" evidence="3">
    <location>
        <begin position="233"/>
        <end position="256"/>
    </location>
</feature>
<dbReference type="AlphaFoldDB" id="A0AAV9WTS7"/>
<feature type="compositionally biased region" description="Basic and acidic residues" evidence="3">
    <location>
        <begin position="211"/>
        <end position="231"/>
    </location>
</feature>
<evidence type="ECO:0000313" key="5">
    <source>
        <dbReference type="Proteomes" id="UP001365542"/>
    </source>
</evidence>
<keyword evidence="5" id="KW-1185">Reference proteome</keyword>
<evidence type="ECO:0000313" key="4">
    <source>
        <dbReference type="EMBL" id="KAK6525453.1"/>
    </source>
</evidence>
<sequence>MPSTTPLLGPHLLSQAKAKLASSSTSNLSFSSTSIDEAIGGIQHGTITGIQCDVGGYGTLLAYHIISSQLLLCSSSQQGENGDESKTSQIAYIDTTGAFSPLNLLKVLMYRLQLDATRHPNVEIDGAEGGEGKGEGMGEYKTKAAELLDKVQYMRAFDFDGVMEAVGEVALGIVKGDVEGEQNIDIMDEVKVENIKIESSEKDEEGSQEIEAGKEEGKEIQVSKEEERGELEMSMEDEDEDTDIIPDSEADSEDEIYWPIPVPPKYDPGFRKKKNKETPTEPQEGEEEVVAVENPQEDVEMDEQEEDGKDKYYPPDSSHKEQNLPPQALGVKRVDLLIIDSISRPIEALAEKNEVITNVTLTTLSRTLKSLARDNNMAILLLSAPVHHQAKLKEHKKSIYVKNTSIFAKIIQTDGLPVALNYSLDLSIMVSRYPHDEMTAHRRRSGGQERYILEVISQRYGTRAGQWGVFTVKDGVELVDAFSDEREHENLDHLLTENERRGKGAFGRWSRD</sequence>
<dbReference type="GO" id="GO:0033063">
    <property type="term" value="C:Rad51B-Rad51C-Rad51D-XRCC2 complex"/>
    <property type="evidence" value="ECO:0007669"/>
    <property type="project" value="TreeGrafter"/>
</dbReference>
<dbReference type="SUPFAM" id="SSF52540">
    <property type="entry name" value="P-loop containing nucleoside triphosphate hydrolases"/>
    <property type="match status" value="1"/>
</dbReference>
<comment type="subcellular location">
    <subcellularLocation>
        <location evidence="1">Nucleus</location>
    </subcellularLocation>
</comment>
<evidence type="ECO:0000256" key="1">
    <source>
        <dbReference type="ARBA" id="ARBA00004123"/>
    </source>
</evidence>
<proteinExistence type="predicted"/>
<comment type="caution">
    <text evidence="4">The sequence shown here is derived from an EMBL/GenBank/DDBJ whole genome shotgun (WGS) entry which is preliminary data.</text>
</comment>
<dbReference type="InterPro" id="IPR051988">
    <property type="entry name" value="HRR_RAD51_Paralog"/>
</dbReference>
<evidence type="ECO:0000256" key="3">
    <source>
        <dbReference type="SAM" id="MobiDB-lite"/>
    </source>
</evidence>
<name>A0AAV9WTS7_9PEZI</name>
<dbReference type="GO" id="GO:0008094">
    <property type="term" value="F:ATP-dependent activity, acting on DNA"/>
    <property type="evidence" value="ECO:0007669"/>
    <property type="project" value="TreeGrafter"/>
</dbReference>
<dbReference type="Proteomes" id="UP001365542">
    <property type="component" value="Unassembled WGS sequence"/>
</dbReference>
<feature type="compositionally biased region" description="Basic and acidic residues" evidence="3">
    <location>
        <begin position="308"/>
        <end position="322"/>
    </location>
</feature>
<dbReference type="PANTHER" id="PTHR46457">
    <property type="entry name" value="DNA REPAIR PROTEIN RAD51 HOMOLOG 4"/>
    <property type="match status" value="1"/>
</dbReference>
<dbReference type="GO" id="GO:0000724">
    <property type="term" value="P:double-strand break repair via homologous recombination"/>
    <property type="evidence" value="ECO:0007669"/>
    <property type="project" value="TreeGrafter"/>
</dbReference>
<dbReference type="GO" id="GO:0000400">
    <property type="term" value="F:four-way junction DNA binding"/>
    <property type="evidence" value="ECO:0007669"/>
    <property type="project" value="TreeGrafter"/>
</dbReference>
<protein>
    <recommendedName>
        <fullName evidence="6">DNA recombination and repair protein Rad51-like C-terminal domain-containing protein</fullName>
    </recommendedName>
</protein>
<dbReference type="InterPro" id="IPR027417">
    <property type="entry name" value="P-loop_NTPase"/>
</dbReference>
<feature type="region of interest" description="Disordered" evidence="3">
    <location>
        <begin position="198"/>
        <end position="326"/>
    </location>
</feature>
<feature type="compositionally biased region" description="Acidic residues" evidence="3">
    <location>
        <begin position="283"/>
        <end position="307"/>
    </location>
</feature>
<evidence type="ECO:0008006" key="6">
    <source>
        <dbReference type="Google" id="ProtNLM"/>
    </source>
</evidence>
<dbReference type="GO" id="GO:0000723">
    <property type="term" value="P:telomere maintenance"/>
    <property type="evidence" value="ECO:0007669"/>
    <property type="project" value="TreeGrafter"/>
</dbReference>
<keyword evidence="2" id="KW-0539">Nucleus</keyword>
<dbReference type="Gene3D" id="3.40.50.300">
    <property type="entry name" value="P-loop containing nucleotide triphosphate hydrolases"/>
    <property type="match status" value="2"/>
</dbReference>
<organism evidence="4 5">
    <name type="scientific">Orbilia ellipsospora</name>
    <dbReference type="NCBI Taxonomy" id="2528407"/>
    <lineage>
        <taxon>Eukaryota</taxon>
        <taxon>Fungi</taxon>
        <taxon>Dikarya</taxon>
        <taxon>Ascomycota</taxon>
        <taxon>Pezizomycotina</taxon>
        <taxon>Orbiliomycetes</taxon>
        <taxon>Orbiliales</taxon>
        <taxon>Orbiliaceae</taxon>
        <taxon>Orbilia</taxon>
    </lineage>
</organism>
<dbReference type="GO" id="GO:0005657">
    <property type="term" value="C:replication fork"/>
    <property type="evidence" value="ECO:0007669"/>
    <property type="project" value="TreeGrafter"/>
</dbReference>
<dbReference type="GO" id="GO:0003697">
    <property type="term" value="F:single-stranded DNA binding"/>
    <property type="evidence" value="ECO:0007669"/>
    <property type="project" value="TreeGrafter"/>
</dbReference>
<dbReference type="GO" id="GO:0005815">
    <property type="term" value="C:microtubule organizing center"/>
    <property type="evidence" value="ECO:0007669"/>
    <property type="project" value="TreeGrafter"/>
</dbReference>
<evidence type="ECO:0000256" key="2">
    <source>
        <dbReference type="ARBA" id="ARBA00023242"/>
    </source>
</evidence>
<dbReference type="GO" id="GO:0007131">
    <property type="term" value="P:reciprocal meiotic recombination"/>
    <property type="evidence" value="ECO:0007669"/>
    <property type="project" value="TreeGrafter"/>
</dbReference>
<dbReference type="PANTHER" id="PTHR46457:SF1">
    <property type="entry name" value="DNA REPAIR PROTEIN RAD51 HOMOLOG 4"/>
    <property type="match status" value="1"/>
</dbReference>
<accession>A0AAV9WTS7</accession>
<reference evidence="4 5" key="1">
    <citation type="submission" date="2019-10" db="EMBL/GenBank/DDBJ databases">
        <authorList>
            <person name="Palmer J.M."/>
        </authorList>
    </citation>
    <scope>NUCLEOTIDE SEQUENCE [LARGE SCALE GENOMIC DNA]</scope>
    <source>
        <strain evidence="4 5">TWF694</strain>
    </source>
</reference>
<dbReference type="GO" id="GO:0042148">
    <property type="term" value="P:DNA strand invasion"/>
    <property type="evidence" value="ECO:0007669"/>
    <property type="project" value="TreeGrafter"/>
</dbReference>
<dbReference type="EMBL" id="JAVHJO010000017">
    <property type="protein sequence ID" value="KAK6525453.1"/>
    <property type="molecule type" value="Genomic_DNA"/>
</dbReference>
<gene>
    <name evidence="4" type="ORF">TWF694_005589</name>
</gene>